<feature type="region of interest" description="Disordered" evidence="1">
    <location>
        <begin position="36"/>
        <end position="65"/>
    </location>
</feature>
<evidence type="ECO:0000256" key="1">
    <source>
        <dbReference type="SAM" id="MobiDB-lite"/>
    </source>
</evidence>
<accession>A0A1M3T0I8</accession>
<gene>
    <name evidence="2" type="ORF">ASPFODRAFT_53637</name>
</gene>
<evidence type="ECO:0000313" key="2">
    <source>
        <dbReference type="EMBL" id="OJZ80269.1"/>
    </source>
</evidence>
<feature type="compositionally biased region" description="Polar residues" evidence="1">
    <location>
        <begin position="41"/>
        <end position="54"/>
    </location>
</feature>
<organism evidence="2 3">
    <name type="scientific">Aspergillus luchuensis (strain CBS 106.47)</name>
    <dbReference type="NCBI Taxonomy" id="1137211"/>
    <lineage>
        <taxon>Eukaryota</taxon>
        <taxon>Fungi</taxon>
        <taxon>Dikarya</taxon>
        <taxon>Ascomycota</taxon>
        <taxon>Pezizomycotina</taxon>
        <taxon>Eurotiomycetes</taxon>
        <taxon>Eurotiomycetidae</taxon>
        <taxon>Eurotiales</taxon>
        <taxon>Aspergillaceae</taxon>
        <taxon>Aspergillus</taxon>
        <taxon>Aspergillus subgen. Circumdati</taxon>
    </lineage>
</organism>
<dbReference type="EMBL" id="KV878257">
    <property type="protein sequence ID" value="OJZ80269.1"/>
    <property type="molecule type" value="Genomic_DNA"/>
</dbReference>
<reference evidence="3" key="1">
    <citation type="journal article" date="2017" name="Genome Biol.">
        <title>Comparative genomics reveals high biological diversity and specific adaptations in the industrially and medically important fungal genus Aspergillus.</title>
        <authorList>
            <person name="de Vries R.P."/>
            <person name="Riley R."/>
            <person name="Wiebenga A."/>
            <person name="Aguilar-Osorio G."/>
            <person name="Amillis S."/>
            <person name="Uchima C.A."/>
            <person name="Anderluh G."/>
            <person name="Asadollahi M."/>
            <person name="Askin M."/>
            <person name="Barry K."/>
            <person name="Battaglia E."/>
            <person name="Bayram O."/>
            <person name="Benocci T."/>
            <person name="Braus-Stromeyer S.A."/>
            <person name="Caldana C."/>
            <person name="Canovas D."/>
            <person name="Cerqueira G.C."/>
            <person name="Chen F."/>
            <person name="Chen W."/>
            <person name="Choi C."/>
            <person name="Clum A."/>
            <person name="Dos Santos R.A."/>
            <person name="Damasio A.R."/>
            <person name="Diallinas G."/>
            <person name="Emri T."/>
            <person name="Fekete E."/>
            <person name="Flipphi M."/>
            <person name="Freyberg S."/>
            <person name="Gallo A."/>
            <person name="Gournas C."/>
            <person name="Habgood R."/>
            <person name="Hainaut M."/>
            <person name="Harispe M.L."/>
            <person name="Henrissat B."/>
            <person name="Hilden K.S."/>
            <person name="Hope R."/>
            <person name="Hossain A."/>
            <person name="Karabika E."/>
            <person name="Karaffa L."/>
            <person name="Karanyi Z."/>
            <person name="Krasevec N."/>
            <person name="Kuo A."/>
            <person name="Kusch H."/>
            <person name="LaButti K."/>
            <person name="Lagendijk E.L."/>
            <person name="Lapidus A."/>
            <person name="Levasseur A."/>
            <person name="Lindquist E."/>
            <person name="Lipzen A."/>
            <person name="Logrieco A.F."/>
            <person name="MacCabe A."/>
            <person name="Maekelae M.R."/>
            <person name="Malavazi I."/>
            <person name="Melin P."/>
            <person name="Meyer V."/>
            <person name="Mielnichuk N."/>
            <person name="Miskei M."/>
            <person name="Molnar A.P."/>
            <person name="Mule G."/>
            <person name="Ngan C.Y."/>
            <person name="Orejas M."/>
            <person name="Orosz E."/>
            <person name="Ouedraogo J.P."/>
            <person name="Overkamp K.M."/>
            <person name="Park H.-S."/>
            <person name="Perrone G."/>
            <person name="Piumi F."/>
            <person name="Punt P.J."/>
            <person name="Ram A.F."/>
            <person name="Ramon A."/>
            <person name="Rauscher S."/>
            <person name="Record E."/>
            <person name="Riano-Pachon D.M."/>
            <person name="Robert V."/>
            <person name="Roehrig J."/>
            <person name="Ruller R."/>
            <person name="Salamov A."/>
            <person name="Salih N.S."/>
            <person name="Samson R.A."/>
            <person name="Sandor E."/>
            <person name="Sanguinetti M."/>
            <person name="Schuetze T."/>
            <person name="Sepcic K."/>
            <person name="Shelest E."/>
            <person name="Sherlock G."/>
            <person name="Sophianopoulou V."/>
            <person name="Squina F.M."/>
            <person name="Sun H."/>
            <person name="Susca A."/>
            <person name="Todd R.B."/>
            <person name="Tsang A."/>
            <person name="Unkles S.E."/>
            <person name="van de Wiele N."/>
            <person name="van Rossen-Uffink D."/>
            <person name="Oliveira J.V."/>
            <person name="Vesth T.C."/>
            <person name="Visser J."/>
            <person name="Yu J.-H."/>
            <person name="Zhou M."/>
            <person name="Andersen M.R."/>
            <person name="Archer D.B."/>
            <person name="Baker S.E."/>
            <person name="Benoit I."/>
            <person name="Brakhage A.A."/>
            <person name="Braus G.H."/>
            <person name="Fischer R."/>
            <person name="Frisvad J.C."/>
            <person name="Goldman G.H."/>
            <person name="Houbraken J."/>
            <person name="Oakley B."/>
            <person name="Pocsi I."/>
            <person name="Scazzocchio C."/>
            <person name="Seiboth B."/>
            <person name="vanKuyk P.A."/>
            <person name="Wortman J."/>
            <person name="Dyer P.S."/>
            <person name="Grigoriev I.V."/>
        </authorList>
    </citation>
    <scope>NUCLEOTIDE SEQUENCE [LARGE SCALE GENOMIC DNA]</scope>
    <source>
        <strain evidence="3">CBS 106.47</strain>
    </source>
</reference>
<sequence>MGGLRNKSPTQPAFWRGLLPANRAPQRSIATITIPDHHQTAKSTTTPTKANIATPNAPFETAPRNPIVVPAPDASLLLYPLAFNPASSKHDTTTDWFPFVVQKP</sequence>
<name>A0A1M3T0I8_ASPLC</name>
<dbReference type="Proteomes" id="UP000184063">
    <property type="component" value="Unassembled WGS sequence"/>
</dbReference>
<protein>
    <submittedName>
        <fullName evidence="2">Uncharacterized protein</fullName>
    </submittedName>
</protein>
<evidence type="ECO:0000313" key="3">
    <source>
        <dbReference type="Proteomes" id="UP000184063"/>
    </source>
</evidence>
<dbReference type="VEuPathDB" id="FungiDB:ASPFODRAFT_53637"/>
<dbReference type="AlphaFoldDB" id="A0A1M3T0I8"/>
<proteinExistence type="predicted"/>